<evidence type="ECO:0000313" key="4">
    <source>
        <dbReference type="EMBL" id="RJF72734.1"/>
    </source>
</evidence>
<protein>
    <submittedName>
        <fullName evidence="4">XRE family transcriptional regulator</fullName>
    </submittedName>
</protein>
<evidence type="ECO:0000313" key="5">
    <source>
        <dbReference type="Proteomes" id="UP000286287"/>
    </source>
</evidence>
<reference evidence="4 5" key="1">
    <citation type="submission" date="2018-09" db="EMBL/GenBank/DDBJ databases">
        <authorList>
            <person name="Zhu H."/>
        </authorList>
    </citation>
    <scope>NUCLEOTIDE SEQUENCE [LARGE SCALE GENOMIC DNA]</scope>
    <source>
        <strain evidence="4 5">K2S05-167</strain>
    </source>
</reference>
<dbReference type="SUPFAM" id="SSF47413">
    <property type="entry name" value="lambda repressor-like DNA-binding domains"/>
    <property type="match status" value="1"/>
</dbReference>
<dbReference type="InterPro" id="IPR010982">
    <property type="entry name" value="Lambda_DNA-bd_dom_sf"/>
</dbReference>
<feature type="region of interest" description="Disordered" evidence="2">
    <location>
        <begin position="76"/>
        <end position="98"/>
    </location>
</feature>
<feature type="domain" description="HTH cro/C1-type" evidence="3">
    <location>
        <begin position="19"/>
        <end position="73"/>
    </location>
</feature>
<dbReference type="EMBL" id="QYUJ01000014">
    <property type="protein sequence ID" value="RJF72734.1"/>
    <property type="molecule type" value="Genomic_DNA"/>
</dbReference>
<evidence type="ECO:0000256" key="1">
    <source>
        <dbReference type="ARBA" id="ARBA00023125"/>
    </source>
</evidence>
<keyword evidence="5" id="KW-1185">Reference proteome</keyword>
<dbReference type="GO" id="GO:0003700">
    <property type="term" value="F:DNA-binding transcription factor activity"/>
    <property type="evidence" value="ECO:0007669"/>
    <property type="project" value="TreeGrafter"/>
</dbReference>
<dbReference type="RefSeq" id="WP_119765161.1">
    <property type="nucleotide sequence ID" value="NZ_QYUJ01000014.1"/>
</dbReference>
<dbReference type="PANTHER" id="PTHR46797">
    <property type="entry name" value="HTH-TYPE TRANSCRIPTIONAL REGULATOR"/>
    <property type="match status" value="1"/>
</dbReference>
<dbReference type="InterPro" id="IPR050807">
    <property type="entry name" value="TransReg_Diox_bact_type"/>
</dbReference>
<dbReference type="GO" id="GO:0003677">
    <property type="term" value="F:DNA binding"/>
    <property type="evidence" value="ECO:0007669"/>
    <property type="project" value="UniProtKB-KW"/>
</dbReference>
<dbReference type="SMART" id="SM00530">
    <property type="entry name" value="HTH_XRE"/>
    <property type="match status" value="1"/>
</dbReference>
<accession>A0A418V9E4</accession>
<dbReference type="Proteomes" id="UP000286287">
    <property type="component" value="Unassembled WGS sequence"/>
</dbReference>
<dbReference type="PANTHER" id="PTHR46797:SF1">
    <property type="entry name" value="METHYLPHOSPHONATE SYNTHASE"/>
    <property type="match status" value="1"/>
</dbReference>
<dbReference type="OrthoDB" id="5461347at2"/>
<dbReference type="AlphaFoldDB" id="A0A418V9E4"/>
<dbReference type="CDD" id="cd00093">
    <property type="entry name" value="HTH_XRE"/>
    <property type="match status" value="1"/>
</dbReference>
<dbReference type="Pfam" id="PF13560">
    <property type="entry name" value="HTH_31"/>
    <property type="match status" value="1"/>
</dbReference>
<evidence type="ECO:0000256" key="2">
    <source>
        <dbReference type="SAM" id="MobiDB-lite"/>
    </source>
</evidence>
<comment type="caution">
    <text evidence="4">The sequence shown here is derived from an EMBL/GenBank/DDBJ whole genome shotgun (WGS) entry which is preliminary data.</text>
</comment>
<name>A0A418V9E4_9DEIO</name>
<proteinExistence type="predicted"/>
<organism evidence="4 5">
    <name type="scientific">Deinococcus cavernae</name>
    <dbReference type="NCBI Taxonomy" id="2320857"/>
    <lineage>
        <taxon>Bacteria</taxon>
        <taxon>Thermotogati</taxon>
        <taxon>Deinococcota</taxon>
        <taxon>Deinococci</taxon>
        <taxon>Deinococcales</taxon>
        <taxon>Deinococcaceae</taxon>
        <taxon>Deinococcus</taxon>
    </lineage>
</organism>
<dbReference type="Gene3D" id="1.10.260.40">
    <property type="entry name" value="lambda repressor-like DNA-binding domains"/>
    <property type="match status" value="1"/>
</dbReference>
<gene>
    <name evidence="4" type="ORF">D3875_15490</name>
</gene>
<dbReference type="PROSITE" id="PS50943">
    <property type="entry name" value="HTH_CROC1"/>
    <property type="match status" value="1"/>
</dbReference>
<dbReference type="GO" id="GO:0005829">
    <property type="term" value="C:cytosol"/>
    <property type="evidence" value="ECO:0007669"/>
    <property type="project" value="TreeGrafter"/>
</dbReference>
<keyword evidence="1" id="KW-0238">DNA-binding</keyword>
<evidence type="ECO:0000259" key="3">
    <source>
        <dbReference type="PROSITE" id="PS50943"/>
    </source>
</evidence>
<sequence length="98" mass="10923">MPTSKRPASDARKVFGIRLREARWERDLTLEDVAEKADMNWSYIAQVERGERNVSIDNLAALADAVDMALPDLLQPLPAGTDDQKTQAVSKKKKQTNG</sequence>
<dbReference type="InterPro" id="IPR001387">
    <property type="entry name" value="Cro/C1-type_HTH"/>
</dbReference>